<organism evidence="2">
    <name type="scientific">Rhodococcus hoagii</name>
    <name type="common">Corynebacterium equii</name>
    <dbReference type="NCBI Taxonomy" id="43767"/>
    <lineage>
        <taxon>Bacteria</taxon>
        <taxon>Bacillati</taxon>
        <taxon>Actinomycetota</taxon>
        <taxon>Actinomycetes</taxon>
        <taxon>Mycobacteriales</taxon>
        <taxon>Nocardiaceae</taxon>
        <taxon>Prescottella</taxon>
    </lineage>
</organism>
<protein>
    <submittedName>
        <fullName evidence="2">Putative TniA transposase</fullName>
    </submittedName>
</protein>
<evidence type="ECO:0000256" key="1">
    <source>
        <dbReference type="SAM" id="MobiDB-lite"/>
    </source>
</evidence>
<feature type="region of interest" description="Disordered" evidence="1">
    <location>
        <begin position="67"/>
        <end position="96"/>
    </location>
</feature>
<dbReference type="AlphaFoldDB" id="A0A1Z1UXB4"/>
<feature type="compositionally biased region" description="Low complexity" evidence="1">
    <location>
        <begin position="67"/>
        <end position="83"/>
    </location>
</feature>
<geneLocation type="plasmid" evidence="2">
    <name>pVAPN1572</name>
</geneLocation>
<accession>A0A1Z1UXB4</accession>
<dbReference type="EMBL" id="KX443401">
    <property type="protein sequence ID" value="ARX60132.1"/>
    <property type="molecule type" value="Genomic_DNA"/>
</dbReference>
<sequence length="96" mass="10426">MLTLAELERWLTLVVARYHGTEHAGLGQTPAGRWEQEVLLSGVPTLAAHPTAFLVDFLPVVRRRVTRVPGSSSTTCTTSPTPSNRGSAAERRWASS</sequence>
<evidence type="ECO:0000313" key="2">
    <source>
        <dbReference type="EMBL" id="ARX60132.1"/>
    </source>
</evidence>
<proteinExistence type="predicted"/>
<keyword evidence="2" id="KW-0614">Plasmid</keyword>
<reference evidence="2" key="1">
    <citation type="journal article" date="2017" name="Genome Biol. Evol.">
        <title>Comparative Genomics of Rhodococcus equi Virulence Plasmids Indicates Host-Driven Evolution of the vap Pathogenicity Island.</title>
        <authorList>
            <person name="MacArthur I."/>
            <person name="Anastasi E."/>
            <person name="Alvarez S."/>
            <person name="Scortti M."/>
            <person name="Vazquez-Boland J.A."/>
        </authorList>
    </citation>
    <scope>NUCLEOTIDE SEQUENCE</scope>
    <source>
        <strain evidence="2">PAM1572</strain>
        <plasmid evidence="2">pVAPN1572</plasmid>
    </source>
</reference>
<name>A0A1Z1UXB4_RHOHA</name>